<proteinExistence type="predicted"/>
<dbReference type="Gene3D" id="3.90.1200.10">
    <property type="match status" value="1"/>
</dbReference>
<keyword evidence="2" id="KW-0808">Transferase</keyword>
<dbReference type="Proteomes" id="UP000308349">
    <property type="component" value="Unassembled WGS sequence"/>
</dbReference>
<feature type="domain" description="Aminoglycoside phosphotransferase" evidence="1">
    <location>
        <begin position="46"/>
        <end position="250"/>
    </location>
</feature>
<dbReference type="GO" id="GO:0016740">
    <property type="term" value="F:transferase activity"/>
    <property type="evidence" value="ECO:0007669"/>
    <property type="project" value="UniProtKB-KW"/>
</dbReference>
<dbReference type="EMBL" id="VBUU01000055">
    <property type="protein sequence ID" value="TLF92938.1"/>
    <property type="molecule type" value="Genomic_DNA"/>
</dbReference>
<accession>A0A5R8P4N1</accession>
<comment type="caution">
    <text evidence="2">The sequence shown here is derived from an EMBL/GenBank/DDBJ whole genome shotgun (WGS) entry which is preliminary data.</text>
</comment>
<evidence type="ECO:0000313" key="2">
    <source>
        <dbReference type="EMBL" id="TLF92938.1"/>
    </source>
</evidence>
<dbReference type="RefSeq" id="WP_138459134.1">
    <property type="nucleotide sequence ID" value="NZ_VBUU01000055.1"/>
</dbReference>
<dbReference type="InterPro" id="IPR002575">
    <property type="entry name" value="Aminoglycoside_PTrfase"/>
</dbReference>
<dbReference type="InterPro" id="IPR011009">
    <property type="entry name" value="Kinase-like_dom_sf"/>
</dbReference>
<evidence type="ECO:0000313" key="3">
    <source>
        <dbReference type="Proteomes" id="UP000308349"/>
    </source>
</evidence>
<dbReference type="OrthoDB" id="4531749at2"/>
<gene>
    <name evidence="2" type="ORF">FEK35_30295</name>
</gene>
<protein>
    <submittedName>
        <fullName evidence="2">Aminoglycoside phosphotransferase family protein</fullName>
    </submittedName>
</protein>
<sequence>MTTTDTRNHTVSNPIDTRWARKTLQQACAAAGYRADDAELIKFTNNAVFALKHDPVVVRIAGSESVRSRVNTVVSVARWLTRTGIPAVELIEDQPQPVPVNGTLVTFWHRVETTERTPSPDGRDLGTILRKFHALPAPEFNLPHWNPLLSIRRRLNNQDVLAAADLRYAQDLCDQLEESLDKLTFDLPPGVIHGDPFVGNLIASQRGAVICDFDSVSIGPREWDLTPIAVGSIRFDYPINYHSQLRTEYGYDVTRWPHFPVFQRLREFQLVTSVLPTLKANPALRDQWQHRFTTFRDGDHTAKWTTYR</sequence>
<evidence type="ECO:0000259" key="1">
    <source>
        <dbReference type="Pfam" id="PF01636"/>
    </source>
</evidence>
<name>A0A5R8P4N1_9NOCA</name>
<dbReference type="SUPFAM" id="SSF56112">
    <property type="entry name" value="Protein kinase-like (PK-like)"/>
    <property type="match status" value="1"/>
</dbReference>
<reference evidence="2 3" key="1">
    <citation type="submission" date="2019-05" db="EMBL/GenBank/DDBJ databases">
        <title>Genomes sequences of two Nocardia cyriacigeorgica environmental isolates, type strains Nocardia asteroides ATCC 19247 and Nocardia cyriacigeorgica DSM 44484.</title>
        <authorList>
            <person name="Vautrin F."/>
            <person name="Bergeron E."/>
            <person name="Dubost A."/>
            <person name="Abrouk D."/>
            <person name="Rodriguez Nava V."/>
            <person name="Pujic P."/>
        </authorList>
    </citation>
    <scope>NUCLEOTIDE SEQUENCE [LARGE SCALE GENOMIC DNA]</scope>
    <source>
        <strain evidence="2 3">EML 1456</strain>
    </source>
</reference>
<dbReference type="Pfam" id="PF01636">
    <property type="entry name" value="APH"/>
    <property type="match status" value="1"/>
</dbReference>
<dbReference type="AlphaFoldDB" id="A0A5R8P4N1"/>
<organism evidence="2 3">
    <name type="scientific">Nocardia cyriacigeorgica</name>
    <dbReference type="NCBI Taxonomy" id="135487"/>
    <lineage>
        <taxon>Bacteria</taxon>
        <taxon>Bacillati</taxon>
        <taxon>Actinomycetota</taxon>
        <taxon>Actinomycetes</taxon>
        <taxon>Mycobacteriales</taxon>
        <taxon>Nocardiaceae</taxon>
        <taxon>Nocardia</taxon>
    </lineage>
</organism>